<feature type="region of interest" description="Disordered" evidence="6">
    <location>
        <begin position="322"/>
        <end position="341"/>
    </location>
</feature>
<dbReference type="GeneID" id="89936508"/>
<dbReference type="PANTHER" id="PTHR33048">
    <property type="entry name" value="PTH11-LIKE INTEGRAL MEMBRANE PROTEIN (AFU_ORTHOLOGUE AFUA_5G11245)"/>
    <property type="match status" value="1"/>
</dbReference>
<evidence type="ECO:0000256" key="4">
    <source>
        <dbReference type="ARBA" id="ARBA00023136"/>
    </source>
</evidence>
<feature type="transmembrane region" description="Helical" evidence="7">
    <location>
        <begin position="12"/>
        <end position="29"/>
    </location>
</feature>
<evidence type="ECO:0000256" key="5">
    <source>
        <dbReference type="ARBA" id="ARBA00038359"/>
    </source>
</evidence>
<protein>
    <recommendedName>
        <fullName evidence="8">Rhodopsin domain-containing protein</fullName>
    </recommendedName>
</protein>
<evidence type="ECO:0000256" key="3">
    <source>
        <dbReference type="ARBA" id="ARBA00022989"/>
    </source>
</evidence>
<feature type="transmembrane region" description="Helical" evidence="7">
    <location>
        <begin position="214"/>
        <end position="234"/>
    </location>
</feature>
<comment type="similarity">
    <text evidence="5">Belongs to the SAT4 family.</text>
</comment>
<gene>
    <name evidence="9" type="ORF">N656DRAFT_719621</name>
</gene>
<organism evidence="9 10">
    <name type="scientific">Canariomyces notabilis</name>
    <dbReference type="NCBI Taxonomy" id="2074819"/>
    <lineage>
        <taxon>Eukaryota</taxon>
        <taxon>Fungi</taxon>
        <taxon>Dikarya</taxon>
        <taxon>Ascomycota</taxon>
        <taxon>Pezizomycotina</taxon>
        <taxon>Sordariomycetes</taxon>
        <taxon>Sordariomycetidae</taxon>
        <taxon>Sordariales</taxon>
        <taxon>Chaetomiaceae</taxon>
        <taxon>Canariomyces</taxon>
    </lineage>
</organism>
<feature type="compositionally biased region" description="Basic and acidic residues" evidence="6">
    <location>
        <begin position="327"/>
        <end position="341"/>
    </location>
</feature>
<feature type="transmembrane region" description="Helical" evidence="7">
    <location>
        <begin position="128"/>
        <end position="151"/>
    </location>
</feature>
<keyword evidence="4 7" id="KW-0472">Membrane</keyword>
<feature type="transmembrane region" description="Helical" evidence="7">
    <location>
        <begin position="184"/>
        <end position="202"/>
    </location>
</feature>
<reference evidence="9" key="2">
    <citation type="submission" date="2023-05" db="EMBL/GenBank/DDBJ databases">
        <authorList>
            <consortium name="Lawrence Berkeley National Laboratory"/>
            <person name="Steindorff A."/>
            <person name="Hensen N."/>
            <person name="Bonometti L."/>
            <person name="Westerberg I."/>
            <person name="Brannstrom I.O."/>
            <person name="Guillou S."/>
            <person name="Cros-Aarteil S."/>
            <person name="Calhoun S."/>
            <person name="Haridas S."/>
            <person name="Kuo A."/>
            <person name="Mondo S."/>
            <person name="Pangilinan J."/>
            <person name="Riley R."/>
            <person name="Labutti K."/>
            <person name="Andreopoulos B."/>
            <person name="Lipzen A."/>
            <person name="Chen C."/>
            <person name="Yanf M."/>
            <person name="Daum C."/>
            <person name="Ng V."/>
            <person name="Clum A."/>
            <person name="Ohm R."/>
            <person name="Martin F."/>
            <person name="Silar P."/>
            <person name="Natvig D."/>
            <person name="Lalanne C."/>
            <person name="Gautier V."/>
            <person name="Ament-Velasquez S.L."/>
            <person name="Kruys A."/>
            <person name="Hutchinson M.I."/>
            <person name="Powell A.J."/>
            <person name="Barry K."/>
            <person name="Miller A.N."/>
            <person name="Grigoriev I.V."/>
            <person name="Debuchy R."/>
            <person name="Gladieux P."/>
            <person name="Thoren M.H."/>
            <person name="Johannesson H."/>
        </authorList>
    </citation>
    <scope>NUCLEOTIDE SEQUENCE</scope>
    <source>
        <strain evidence="9">CBS 508.74</strain>
    </source>
</reference>
<feature type="transmembrane region" description="Helical" evidence="7">
    <location>
        <begin position="246"/>
        <end position="268"/>
    </location>
</feature>
<feature type="region of interest" description="Disordered" evidence="6">
    <location>
        <begin position="359"/>
        <end position="398"/>
    </location>
</feature>
<dbReference type="GO" id="GO:0016020">
    <property type="term" value="C:membrane"/>
    <property type="evidence" value="ECO:0007669"/>
    <property type="project" value="UniProtKB-SubCell"/>
</dbReference>
<name>A0AAN6QDR7_9PEZI</name>
<evidence type="ECO:0000313" key="10">
    <source>
        <dbReference type="Proteomes" id="UP001302812"/>
    </source>
</evidence>
<accession>A0AAN6QDR7</accession>
<comment type="caution">
    <text evidence="9">The sequence shown here is derived from an EMBL/GenBank/DDBJ whole genome shotgun (WGS) entry which is preliminary data.</text>
</comment>
<dbReference type="EMBL" id="MU853370">
    <property type="protein sequence ID" value="KAK4107736.1"/>
    <property type="molecule type" value="Genomic_DNA"/>
</dbReference>
<evidence type="ECO:0000259" key="8">
    <source>
        <dbReference type="Pfam" id="PF20684"/>
    </source>
</evidence>
<dbReference type="InterPro" id="IPR049326">
    <property type="entry name" value="Rhodopsin_dom_fungi"/>
</dbReference>
<dbReference type="Proteomes" id="UP001302812">
    <property type="component" value="Unassembled WGS sequence"/>
</dbReference>
<keyword evidence="10" id="KW-1185">Reference proteome</keyword>
<feature type="transmembrane region" description="Helical" evidence="7">
    <location>
        <begin position="41"/>
        <end position="61"/>
    </location>
</feature>
<feature type="transmembrane region" description="Helical" evidence="7">
    <location>
        <begin position="95"/>
        <end position="116"/>
    </location>
</feature>
<evidence type="ECO:0000313" key="9">
    <source>
        <dbReference type="EMBL" id="KAK4107736.1"/>
    </source>
</evidence>
<reference evidence="9" key="1">
    <citation type="journal article" date="2023" name="Mol. Phylogenet. Evol.">
        <title>Genome-scale phylogeny and comparative genomics of the fungal order Sordariales.</title>
        <authorList>
            <person name="Hensen N."/>
            <person name="Bonometti L."/>
            <person name="Westerberg I."/>
            <person name="Brannstrom I.O."/>
            <person name="Guillou S."/>
            <person name="Cros-Aarteil S."/>
            <person name="Calhoun S."/>
            <person name="Haridas S."/>
            <person name="Kuo A."/>
            <person name="Mondo S."/>
            <person name="Pangilinan J."/>
            <person name="Riley R."/>
            <person name="LaButti K."/>
            <person name="Andreopoulos B."/>
            <person name="Lipzen A."/>
            <person name="Chen C."/>
            <person name="Yan M."/>
            <person name="Daum C."/>
            <person name="Ng V."/>
            <person name="Clum A."/>
            <person name="Steindorff A."/>
            <person name="Ohm R.A."/>
            <person name="Martin F."/>
            <person name="Silar P."/>
            <person name="Natvig D.O."/>
            <person name="Lalanne C."/>
            <person name="Gautier V."/>
            <person name="Ament-Velasquez S.L."/>
            <person name="Kruys A."/>
            <person name="Hutchinson M.I."/>
            <person name="Powell A.J."/>
            <person name="Barry K."/>
            <person name="Miller A.N."/>
            <person name="Grigoriev I.V."/>
            <person name="Debuchy R."/>
            <person name="Gladieux P."/>
            <person name="Hiltunen Thoren M."/>
            <person name="Johannesson H."/>
        </authorList>
    </citation>
    <scope>NUCLEOTIDE SEQUENCE</scope>
    <source>
        <strain evidence="9">CBS 508.74</strain>
    </source>
</reference>
<feature type="region of interest" description="Disordered" evidence="6">
    <location>
        <begin position="278"/>
        <end position="308"/>
    </location>
</feature>
<dbReference type="RefSeq" id="XP_064665306.1">
    <property type="nucleotide sequence ID" value="XM_064812383.1"/>
</dbReference>
<evidence type="ECO:0000256" key="7">
    <source>
        <dbReference type="SAM" id="Phobius"/>
    </source>
</evidence>
<feature type="domain" description="Rhodopsin" evidence="8">
    <location>
        <begin position="26"/>
        <end position="270"/>
    </location>
</feature>
<dbReference type="Pfam" id="PF20684">
    <property type="entry name" value="Fung_rhodopsin"/>
    <property type="match status" value="1"/>
</dbReference>
<proteinExistence type="inferred from homology"/>
<dbReference type="AlphaFoldDB" id="A0AAN6QDR7"/>
<sequence>MADFVHTLTIEAWTLYSVGVILITARLFSRRLKLGSWRLQIEDYLMVFAGVNFTGVVVSVLEVAKNGSNYMSLETALSLDADGVARAVYGSKMTMVLEVFTLTCLWTIKACLLFLYHRLTETFRKQQLAVKIIACYCAIGYTLVLALYFGYWCTPIYEYWAVPVRICMSAQCATYYHHMMHATAWNISSDLMLLGVPIPVIIRSQLPLKRKIILCAVLGLGVLNIIIAVLNRYYNFNNPDDLGYVYFYVAEVATAVFVGNIPLCWPLFRRIVRGSSWSRDASSGKTDDPNKPRTRTVRTVGSRFSRKRPSVHTSLWTITRGGSTQWDKMDDGEGNEASKERAYRNELGVVVEDQSSTIELTPGWHQEANHTSIHASRTRSSESDSAEERTDKGQVNIIKTVEISTASETQRYSHGHQGSHAL</sequence>
<dbReference type="PANTHER" id="PTHR33048:SF149">
    <property type="entry name" value="UBID FAMILY DECARBOXYLASE"/>
    <property type="match status" value="1"/>
</dbReference>
<comment type="subcellular location">
    <subcellularLocation>
        <location evidence="1">Membrane</location>
        <topology evidence="1">Multi-pass membrane protein</topology>
    </subcellularLocation>
</comment>
<evidence type="ECO:0000256" key="2">
    <source>
        <dbReference type="ARBA" id="ARBA00022692"/>
    </source>
</evidence>
<keyword evidence="3 7" id="KW-1133">Transmembrane helix</keyword>
<dbReference type="InterPro" id="IPR052337">
    <property type="entry name" value="SAT4-like"/>
</dbReference>
<keyword evidence="2 7" id="KW-0812">Transmembrane</keyword>
<evidence type="ECO:0000256" key="1">
    <source>
        <dbReference type="ARBA" id="ARBA00004141"/>
    </source>
</evidence>
<evidence type="ECO:0000256" key="6">
    <source>
        <dbReference type="SAM" id="MobiDB-lite"/>
    </source>
</evidence>
<feature type="compositionally biased region" description="Basic and acidic residues" evidence="6">
    <location>
        <begin position="379"/>
        <end position="392"/>
    </location>
</feature>